<feature type="transmembrane region" description="Helical" evidence="1">
    <location>
        <begin position="151"/>
        <end position="176"/>
    </location>
</feature>
<evidence type="ECO:0000256" key="1">
    <source>
        <dbReference type="SAM" id="Phobius"/>
    </source>
</evidence>
<accession>A0A9W6T7Z5</accession>
<name>A0A9W6T7Z5_CANBO</name>
<dbReference type="PANTHER" id="PTHR31685:SF2">
    <property type="entry name" value="PROTEIN YTP1"/>
    <property type="match status" value="1"/>
</dbReference>
<keyword evidence="1" id="KW-1133">Transmembrane helix</keyword>
<protein>
    <submittedName>
        <fullName evidence="3">Unnamed protein product</fullName>
    </submittedName>
</protein>
<feature type="transmembrane region" description="Helical" evidence="1">
    <location>
        <begin position="33"/>
        <end position="54"/>
    </location>
</feature>
<evidence type="ECO:0000259" key="2">
    <source>
        <dbReference type="Pfam" id="PF10355"/>
    </source>
</evidence>
<dbReference type="Proteomes" id="UP001165120">
    <property type="component" value="Unassembled WGS sequence"/>
</dbReference>
<dbReference type="InterPro" id="IPR018827">
    <property type="entry name" value="YTP1_C"/>
</dbReference>
<feature type="transmembrane region" description="Helical" evidence="1">
    <location>
        <begin position="188"/>
        <end position="209"/>
    </location>
</feature>
<feature type="transmembrane region" description="Helical" evidence="1">
    <location>
        <begin position="339"/>
        <end position="357"/>
    </location>
</feature>
<keyword evidence="1" id="KW-0812">Transmembrane</keyword>
<organism evidence="3 4">
    <name type="scientific">Candida boidinii</name>
    <name type="common">Yeast</name>
    <dbReference type="NCBI Taxonomy" id="5477"/>
    <lineage>
        <taxon>Eukaryota</taxon>
        <taxon>Fungi</taxon>
        <taxon>Dikarya</taxon>
        <taxon>Ascomycota</taxon>
        <taxon>Saccharomycotina</taxon>
        <taxon>Pichiomycetes</taxon>
        <taxon>Pichiales</taxon>
        <taxon>Pichiaceae</taxon>
        <taxon>Ogataea</taxon>
        <taxon>Ogataea/Candida clade</taxon>
    </lineage>
</organism>
<comment type="caution">
    <text evidence="3">The sequence shown here is derived from an EMBL/GenBank/DDBJ whole genome shotgun (WGS) entry which is preliminary data.</text>
</comment>
<feature type="transmembrane region" description="Helical" evidence="1">
    <location>
        <begin position="377"/>
        <end position="400"/>
    </location>
</feature>
<feature type="domain" description="Protein YTP1-like C-terminal" evidence="2">
    <location>
        <begin position="160"/>
        <end position="399"/>
    </location>
</feature>
<sequence>MDMGDGGEEHMDHASHNPKLKLEPYMHAGSKSFHWICSIIFLMLVPSIGTALSFANKHVLAVSVQIICAIYAVIDVLFLKFNDMNDHENRTSRGTAWFLGFFYCILLFFGSIASSSTLYFNEGEASANTIQKRFHWITILGKDTVGLIYKILSLLVVVCGFIRCALAPVALLGFCYDSHTGQCNAHGIMGFSFIIYGFVYSLVLVIPWLRRGDGTRYSQDFYDSVIMTLWGIVNTFTEHRWGREGWSMGDYQHTSMGIVWWAGGCLGIYLSRKGGRTFIPSLLLIFTGYSMFEHIQSLLISTKVHSMFGIVLMFGGFFRIVEISFILNDEKCDKDDKIYSFQYIPALALVESGILFMGATEEQMQLIHDLGADHSSYILVLTSASFLIFLWFLMVLEFYLKLLGYTSSGNGSARRLNLRDYESLNNNPLQQPVTEFELDDLSDNETQRHEIQRS</sequence>
<reference evidence="3" key="1">
    <citation type="submission" date="2023-04" db="EMBL/GenBank/DDBJ databases">
        <title>Candida boidinii NBRC 10035.</title>
        <authorList>
            <person name="Ichikawa N."/>
            <person name="Sato H."/>
            <person name="Tonouchi N."/>
        </authorList>
    </citation>
    <scope>NUCLEOTIDE SEQUENCE</scope>
    <source>
        <strain evidence="3">NBRC 10035</strain>
    </source>
</reference>
<dbReference type="EMBL" id="BSXN01003455">
    <property type="protein sequence ID" value="GME79293.1"/>
    <property type="molecule type" value="Genomic_DNA"/>
</dbReference>
<feature type="transmembrane region" description="Helical" evidence="1">
    <location>
        <begin position="306"/>
        <end position="327"/>
    </location>
</feature>
<keyword evidence="1" id="KW-0472">Membrane</keyword>
<proteinExistence type="predicted"/>
<feature type="transmembrane region" description="Helical" evidence="1">
    <location>
        <begin position="60"/>
        <end position="82"/>
    </location>
</feature>
<dbReference type="AlphaFoldDB" id="A0A9W6T7Z5"/>
<feature type="transmembrane region" description="Helical" evidence="1">
    <location>
        <begin position="94"/>
        <end position="113"/>
    </location>
</feature>
<evidence type="ECO:0000313" key="3">
    <source>
        <dbReference type="EMBL" id="GME79293.1"/>
    </source>
</evidence>
<dbReference type="Pfam" id="PF10355">
    <property type="entry name" value="Ytp1"/>
    <property type="match status" value="1"/>
</dbReference>
<dbReference type="PANTHER" id="PTHR31685">
    <property type="entry name" value="INTEGRAL MEMBRANE PROTEIN (AFU_ORTHOLOGUE AFUA_6G12730)-RELATED"/>
    <property type="match status" value="1"/>
</dbReference>
<gene>
    <name evidence="3" type="ORF">Cboi02_000607800</name>
</gene>
<evidence type="ECO:0000313" key="4">
    <source>
        <dbReference type="Proteomes" id="UP001165120"/>
    </source>
</evidence>
<keyword evidence="4" id="KW-1185">Reference proteome</keyword>
<feature type="transmembrane region" description="Helical" evidence="1">
    <location>
        <begin position="282"/>
        <end position="300"/>
    </location>
</feature>